<dbReference type="SUPFAM" id="SSF101887">
    <property type="entry name" value="Apyrase"/>
    <property type="match status" value="2"/>
</dbReference>
<evidence type="ECO:0008006" key="9">
    <source>
        <dbReference type="Google" id="ProtNLM"/>
    </source>
</evidence>
<feature type="binding site" evidence="6">
    <location>
        <position position="269"/>
    </location>
    <ligand>
        <name>Ca(2+)</name>
        <dbReference type="ChEBI" id="CHEBI:29108"/>
    </ligand>
</feature>
<dbReference type="PANTHER" id="PTHR13023">
    <property type="entry name" value="APYRASE"/>
    <property type="match status" value="1"/>
</dbReference>
<keyword evidence="4 6" id="KW-0106">Calcium</keyword>
<keyword evidence="2 6" id="KW-0479">Metal-binding</keyword>
<feature type="binding site" evidence="6">
    <location>
        <position position="102"/>
    </location>
    <ligand>
        <name>Ca(2+)</name>
        <dbReference type="ChEBI" id="CHEBI:29108"/>
    </ligand>
</feature>
<dbReference type="OrthoDB" id="25028at2759"/>
<feature type="binding site" evidence="6">
    <location>
        <position position="379"/>
    </location>
    <ligand>
        <name>Ca(2+)</name>
        <dbReference type="ChEBI" id="CHEBI:29108"/>
    </ligand>
</feature>
<dbReference type="AlphaFoldDB" id="A0A177AV07"/>
<evidence type="ECO:0000313" key="8">
    <source>
        <dbReference type="Proteomes" id="UP000078046"/>
    </source>
</evidence>
<dbReference type="Gene3D" id="2.120.10.100">
    <property type="entry name" value="Apyrase"/>
    <property type="match status" value="2"/>
</dbReference>
<evidence type="ECO:0000256" key="5">
    <source>
        <dbReference type="ARBA" id="ARBA00025738"/>
    </source>
</evidence>
<feature type="binding site" evidence="6">
    <location>
        <position position="168"/>
    </location>
    <ligand>
        <name>Ca(2+)</name>
        <dbReference type="ChEBI" id="CHEBI:29108"/>
    </ligand>
</feature>
<dbReference type="GO" id="GO:0030166">
    <property type="term" value="P:proteoglycan biosynthetic process"/>
    <property type="evidence" value="ECO:0007669"/>
    <property type="project" value="TreeGrafter"/>
</dbReference>
<evidence type="ECO:0000256" key="2">
    <source>
        <dbReference type="ARBA" id="ARBA00022723"/>
    </source>
</evidence>
<dbReference type="EMBL" id="LWCA01001133">
    <property type="protein sequence ID" value="OAF65825.1"/>
    <property type="molecule type" value="Genomic_DNA"/>
</dbReference>
<dbReference type="GO" id="GO:0005509">
    <property type="term" value="F:calcium ion binding"/>
    <property type="evidence" value="ECO:0007669"/>
    <property type="project" value="InterPro"/>
</dbReference>
<dbReference type="Proteomes" id="UP000078046">
    <property type="component" value="Unassembled WGS sequence"/>
</dbReference>
<comment type="similarity">
    <text evidence="5">Belongs to the apyrase family.</text>
</comment>
<dbReference type="InterPro" id="IPR009283">
    <property type="entry name" value="Apyrase"/>
</dbReference>
<evidence type="ECO:0000256" key="4">
    <source>
        <dbReference type="ARBA" id="ARBA00022837"/>
    </source>
</evidence>
<evidence type="ECO:0000256" key="3">
    <source>
        <dbReference type="ARBA" id="ARBA00022801"/>
    </source>
</evidence>
<accession>A0A177AV07</accession>
<dbReference type="PANTHER" id="PTHR13023:SF3">
    <property type="entry name" value="SOLUBLE CALCIUM-ACTIVATED NUCLEOTIDASE 1"/>
    <property type="match status" value="1"/>
</dbReference>
<evidence type="ECO:0000256" key="1">
    <source>
        <dbReference type="ARBA" id="ARBA00001913"/>
    </source>
</evidence>
<proteinExistence type="inferred from homology"/>
<name>A0A177AV07_9BILA</name>
<evidence type="ECO:0000313" key="7">
    <source>
        <dbReference type="EMBL" id="OAF65825.1"/>
    </source>
</evidence>
<evidence type="ECO:0000256" key="6">
    <source>
        <dbReference type="PIRSR" id="PIRSR609283-1"/>
    </source>
</evidence>
<keyword evidence="3" id="KW-0378">Hydrolase</keyword>
<protein>
    <recommendedName>
        <fullName evidence="9">Apyrase</fullName>
    </recommendedName>
</protein>
<keyword evidence="8" id="KW-1185">Reference proteome</keyword>
<dbReference type="Pfam" id="PF06079">
    <property type="entry name" value="Apyrase"/>
    <property type="match status" value="3"/>
</dbReference>
<comment type="cofactor">
    <cofactor evidence="1 6">
        <name>Ca(2+)</name>
        <dbReference type="ChEBI" id="CHEBI:29108"/>
    </cofactor>
</comment>
<feature type="binding site" evidence="6">
    <location>
        <position position="103"/>
    </location>
    <ligand>
        <name>Ca(2+)</name>
        <dbReference type="ChEBI" id="CHEBI:29108"/>
    </ligand>
</feature>
<feature type="binding site" evidence="6">
    <location>
        <position position="328"/>
    </location>
    <ligand>
        <name>Ca(2+)</name>
        <dbReference type="ChEBI" id="CHEBI:29108"/>
    </ligand>
</feature>
<reference evidence="7 8" key="1">
    <citation type="submission" date="2016-04" db="EMBL/GenBank/DDBJ databases">
        <title>The genome of Intoshia linei affirms orthonectids as highly simplified spiralians.</title>
        <authorList>
            <person name="Mikhailov K.V."/>
            <person name="Slusarev G.S."/>
            <person name="Nikitin M.A."/>
            <person name="Logacheva M.D."/>
            <person name="Penin A."/>
            <person name="Aleoshin V."/>
            <person name="Panchin Y.V."/>
        </authorList>
    </citation>
    <scope>NUCLEOTIDE SEQUENCE [LARGE SCALE GENOMIC DNA]</scope>
    <source>
        <strain evidence="7">Intl2013</strain>
        <tissue evidence="7">Whole animal</tissue>
    </source>
</reference>
<organism evidence="7 8">
    <name type="scientific">Intoshia linei</name>
    <dbReference type="NCBI Taxonomy" id="1819745"/>
    <lineage>
        <taxon>Eukaryota</taxon>
        <taxon>Metazoa</taxon>
        <taxon>Spiralia</taxon>
        <taxon>Lophotrochozoa</taxon>
        <taxon>Mesozoa</taxon>
        <taxon>Orthonectida</taxon>
        <taxon>Rhopaluridae</taxon>
        <taxon>Intoshia</taxon>
    </lineage>
</organism>
<comment type="caution">
    <text evidence="7">The sequence shown here is derived from an EMBL/GenBank/DDBJ whole genome shotgun (WGS) entry which is preliminary data.</text>
</comment>
<dbReference type="InterPro" id="IPR036258">
    <property type="entry name" value="Apyrase_sf"/>
</dbReference>
<dbReference type="GO" id="GO:0045134">
    <property type="term" value="F:UDP phosphatase activity"/>
    <property type="evidence" value="ECO:0007669"/>
    <property type="project" value="TreeGrafter"/>
</dbReference>
<gene>
    <name evidence="7" type="ORF">A3Q56_06465</name>
</gene>
<dbReference type="GO" id="GO:0004382">
    <property type="term" value="F:GDP phosphatase activity"/>
    <property type="evidence" value="ECO:0007669"/>
    <property type="project" value="TreeGrafter"/>
</dbReference>
<sequence>MRHCFENCDPCTKIQFGKLCSENVDEYTESLEHLRFVMITDNDKRSKEVDKDGKFIWISHLQYATLTVNPYQWSENLSISIYKNTTRLSSYLNYKGRGMELSDILTFNNDLITFDDKTGIIYKIKDFESVVPLYILTTEDEMQRNISKCAICKKCVSVTFSKQSFKAEWATVKDNVLYVGSVGREYTNDDGSIRNRNNRLMQILEKSLLDLLENHLRSTGWAFLLYGIDILKWIKQIDGLNIINVDWKVNYDIIRNKTNNNFPGYIVHEAVEWDHINNQWCFLPRQASKHKFHPQNDYESGTNLFICGSYDNYKIVEISNLEKETGFSAFSFVPYTENKLIIAIRTFETKFEAKSTLWLFSIYGDVYMKNVEIGPHKYEGIEFI</sequence>